<reference evidence="3 4" key="1">
    <citation type="journal article" date="2012" name="J. Bacteriol.">
        <title>Genome sequence of proteorhodopsin-containing sea ice bacterium Glaciecola punicea ACAM 611T.</title>
        <authorList>
            <person name="Qin Q.-L."/>
            <person name="Xie B.-B."/>
            <person name="Shu Y.-L."/>
            <person name="Rong J.-C."/>
            <person name="Zhao D.-L."/>
            <person name="Zhang X.-Y."/>
            <person name="Chen X.-L."/>
            <person name="Zhou B.-C."/>
            <person name="Zhanga Y.-Z."/>
        </authorList>
    </citation>
    <scope>NUCLEOTIDE SEQUENCE [LARGE SCALE GENOMIC DNA]</scope>
    <source>
        <strain evidence="3 4">ACAM 611</strain>
    </source>
</reference>
<reference evidence="3 4" key="2">
    <citation type="journal article" date="2017" name="Antonie Van Leeuwenhoek">
        <title>Rhizobium rhizosphaerae sp. nov., a novel species isolated from rice rhizosphere.</title>
        <authorList>
            <person name="Zhao J.J."/>
            <person name="Zhang J."/>
            <person name="Zhang R.J."/>
            <person name="Zhang C.W."/>
            <person name="Yin H.Q."/>
            <person name="Zhang X.X."/>
        </authorList>
    </citation>
    <scope>NUCLEOTIDE SEQUENCE [LARGE SCALE GENOMIC DNA]</scope>
    <source>
        <strain evidence="3 4">ACAM 611</strain>
    </source>
</reference>
<dbReference type="EMBL" id="BAET01000014">
    <property type="protein sequence ID" value="GAB55717.1"/>
    <property type="molecule type" value="Genomic_DNA"/>
</dbReference>
<gene>
    <name evidence="3" type="ORF">GPUN_1600</name>
</gene>
<dbReference type="Proteomes" id="UP000053586">
    <property type="component" value="Unassembled WGS sequence"/>
</dbReference>
<feature type="transmembrane region" description="Helical" evidence="2">
    <location>
        <begin position="250"/>
        <end position="277"/>
    </location>
</feature>
<evidence type="ECO:0000313" key="3">
    <source>
        <dbReference type="EMBL" id="GAB55717.1"/>
    </source>
</evidence>
<dbReference type="Pfam" id="PF11067">
    <property type="entry name" value="DUF2868"/>
    <property type="match status" value="1"/>
</dbReference>
<comment type="caution">
    <text evidence="3">The sequence shown here is derived from an EMBL/GenBank/DDBJ whole genome shotgun (WGS) entry which is preliminary data.</text>
</comment>
<keyword evidence="2" id="KW-1133">Transmembrane helix</keyword>
<feature type="transmembrane region" description="Helical" evidence="2">
    <location>
        <begin position="162"/>
        <end position="184"/>
    </location>
</feature>
<proteinExistence type="predicted"/>
<dbReference type="AlphaFoldDB" id="H5TBP0"/>
<accession>H5TBP0</accession>
<dbReference type="InterPro" id="IPR021296">
    <property type="entry name" value="DUF2868"/>
</dbReference>
<evidence type="ECO:0000256" key="1">
    <source>
        <dbReference type="SAM" id="MobiDB-lite"/>
    </source>
</evidence>
<dbReference type="OrthoDB" id="7056210at2"/>
<evidence type="ECO:0008006" key="5">
    <source>
        <dbReference type="Google" id="ProtNLM"/>
    </source>
</evidence>
<dbReference type="STRING" id="56804.BAE46_09700"/>
<evidence type="ECO:0000313" key="4">
    <source>
        <dbReference type="Proteomes" id="UP000053586"/>
    </source>
</evidence>
<protein>
    <recommendedName>
        <fullName evidence="5">DUF2868 domain-containing protein</fullName>
    </recommendedName>
</protein>
<feature type="region of interest" description="Disordered" evidence="1">
    <location>
        <begin position="403"/>
        <end position="427"/>
    </location>
</feature>
<sequence>MTNRCVRLLLDFDACAQRDSGQDSVFLHRRDRKFALTCEEQGEKPTSKRWMAYINRFNDAEAESRQALQTLRSWRRINSSFVAFGTLFGILSMLGLLFYDGGQRINITVIIAFVAFQLLLALFTTVQSLAGWQPWRLVLRRFQKNAPNDIKTKLQPVLMAKAAQLGGLCFAFAGLLTLLTMVLLQDLAFGWSTTLETDAQAYHRFIGIVAAPWAWLWPLAAPDLALVEATRFFRASSPDTNINPALWGQWWPFIAMLWTTWTLLPRAILYFTAGLIVERKARRLLATHPAAAALQYRMQTPTLETGNEHNDSVDLPDISQQFALSPLPNARVLLTWAGAHDTALPQTLNADKMVVAKVGGSMTLVDDRNTVAKVASALSKKSSSISDTKSKTKAQKPYEYTVKTPKSEDKKAQASGQEAQESAAYKPSATTSTILKTSLKADDHNVLLVTHSWEPPTGELEDFIANAYKNWPKTAHIVIVPVATNLQREPQPHHVQQWLRFANRTLPDFVSVSLLPTDEVSSVLQDIQHE</sequence>
<feature type="transmembrane region" description="Helical" evidence="2">
    <location>
        <begin position="81"/>
        <end position="99"/>
    </location>
</feature>
<keyword evidence="2" id="KW-0812">Transmembrane</keyword>
<organism evidence="3 4">
    <name type="scientific">Glaciecola punicea ACAM 611</name>
    <dbReference type="NCBI Taxonomy" id="1121923"/>
    <lineage>
        <taxon>Bacteria</taxon>
        <taxon>Pseudomonadati</taxon>
        <taxon>Pseudomonadota</taxon>
        <taxon>Gammaproteobacteria</taxon>
        <taxon>Alteromonadales</taxon>
        <taxon>Alteromonadaceae</taxon>
        <taxon>Glaciecola</taxon>
    </lineage>
</organism>
<keyword evidence="2" id="KW-0472">Membrane</keyword>
<name>H5TBP0_9ALTE</name>
<keyword evidence="4" id="KW-1185">Reference proteome</keyword>
<dbReference type="eggNOG" id="ENOG5032R7W">
    <property type="taxonomic scope" value="Bacteria"/>
</dbReference>
<dbReference type="RefSeq" id="WP_006005065.1">
    <property type="nucleotide sequence ID" value="NZ_BAET01000014.1"/>
</dbReference>
<evidence type="ECO:0000256" key="2">
    <source>
        <dbReference type="SAM" id="Phobius"/>
    </source>
</evidence>
<feature type="compositionally biased region" description="Low complexity" evidence="1">
    <location>
        <begin position="413"/>
        <end position="424"/>
    </location>
</feature>
<feature type="transmembrane region" description="Helical" evidence="2">
    <location>
        <begin position="105"/>
        <end position="132"/>
    </location>
</feature>